<comment type="caution">
    <text evidence="1">The sequence shown here is derived from an EMBL/GenBank/DDBJ whole genome shotgun (WGS) entry which is preliminary data.</text>
</comment>
<sequence>MREKAQQLLVEVMKAVGKETVLTTGCRDMKPAAMRALKPLLSKVCETVESTEAAGMTKTAAAKQTLQSINPDVIFEEYTLDITRTTSFEQLLDRIRHGSVDGT</sequence>
<reference evidence="1 2" key="1">
    <citation type="journal article" date="2022" name="bioRxiv">
        <title>The genome of the oomycete Peronosclerospora sorghi, a cosmopolitan pathogen of maize and sorghum, is inflated with dispersed pseudogenes.</title>
        <authorList>
            <person name="Fletcher K."/>
            <person name="Martin F."/>
            <person name="Isakeit T."/>
            <person name="Cavanaugh K."/>
            <person name="Magill C."/>
            <person name="Michelmore R."/>
        </authorList>
    </citation>
    <scope>NUCLEOTIDE SEQUENCE [LARGE SCALE GENOMIC DNA]</scope>
    <source>
        <strain evidence="1">P6</strain>
    </source>
</reference>
<accession>A0ACC0WPF8</accession>
<gene>
    <name evidence="1" type="ORF">PsorP6_015992</name>
</gene>
<name>A0ACC0WPF8_9STRA</name>
<evidence type="ECO:0000313" key="1">
    <source>
        <dbReference type="EMBL" id="KAI9919978.1"/>
    </source>
</evidence>
<keyword evidence="2" id="KW-1185">Reference proteome</keyword>
<dbReference type="Proteomes" id="UP001163321">
    <property type="component" value="Chromosome 10"/>
</dbReference>
<protein>
    <submittedName>
        <fullName evidence="1">Uncharacterized protein</fullName>
    </submittedName>
</protein>
<organism evidence="1 2">
    <name type="scientific">Peronosclerospora sorghi</name>
    <dbReference type="NCBI Taxonomy" id="230839"/>
    <lineage>
        <taxon>Eukaryota</taxon>
        <taxon>Sar</taxon>
        <taxon>Stramenopiles</taxon>
        <taxon>Oomycota</taxon>
        <taxon>Peronosporomycetes</taxon>
        <taxon>Peronosporales</taxon>
        <taxon>Peronosporaceae</taxon>
        <taxon>Peronosclerospora</taxon>
    </lineage>
</organism>
<dbReference type="EMBL" id="CM047589">
    <property type="protein sequence ID" value="KAI9919978.1"/>
    <property type="molecule type" value="Genomic_DNA"/>
</dbReference>
<proteinExistence type="predicted"/>
<evidence type="ECO:0000313" key="2">
    <source>
        <dbReference type="Proteomes" id="UP001163321"/>
    </source>
</evidence>